<accession>A0A0F8ZSW2</accession>
<organism evidence="2">
    <name type="scientific">marine sediment metagenome</name>
    <dbReference type="NCBI Taxonomy" id="412755"/>
    <lineage>
        <taxon>unclassified sequences</taxon>
        <taxon>metagenomes</taxon>
        <taxon>ecological metagenomes</taxon>
    </lineage>
</organism>
<proteinExistence type="predicted"/>
<protein>
    <submittedName>
        <fullName evidence="2">Uncharacterized protein</fullName>
    </submittedName>
</protein>
<dbReference type="EMBL" id="LAZR01049679">
    <property type="protein sequence ID" value="KKK89075.1"/>
    <property type="molecule type" value="Genomic_DNA"/>
</dbReference>
<feature type="non-terminal residue" evidence="2">
    <location>
        <position position="1"/>
    </location>
</feature>
<evidence type="ECO:0000256" key="1">
    <source>
        <dbReference type="SAM" id="MobiDB-lite"/>
    </source>
</evidence>
<name>A0A0F8ZSW2_9ZZZZ</name>
<feature type="compositionally biased region" description="Low complexity" evidence="1">
    <location>
        <begin position="10"/>
        <end position="21"/>
    </location>
</feature>
<evidence type="ECO:0000313" key="2">
    <source>
        <dbReference type="EMBL" id="KKK89075.1"/>
    </source>
</evidence>
<sequence length="21" mass="2499">HEHHEHNHLSSHNQNQQKAGE</sequence>
<feature type="region of interest" description="Disordered" evidence="1">
    <location>
        <begin position="1"/>
        <end position="21"/>
    </location>
</feature>
<dbReference type="AlphaFoldDB" id="A0A0F8ZSW2"/>
<gene>
    <name evidence="2" type="ORF">LCGC14_2736730</name>
</gene>
<reference evidence="2" key="1">
    <citation type="journal article" date="2015" name="Nature">
        <title>Complex archaea that bridge the gap between prokaryotes and eukaryotes.</title>
        <authorList>
            <person name="Spang A."/>
            <person name="Saw J.H."/>
            <person name="Jorgensen S.L."/>
            <person name="Zaremba-Niedzwiedzka K."/>
            <person name="Martijn J."/>
            <person name="Lind A.E."/>
            <person name="van Eijk R."/>
            <person name="Schleper C."/>
            <person name="Guy L."/>
            <person name="Ettema T.J."/>
        </authorList>
    </citation>
    <scope>NUCLEOTIDE SEQUENCE</scope>
</reference>
<comment type="caution">
    <text evidence="2">The sequence shown here is derived from an EMBL/GenBank/DDBJ whole genome shotgun (WGS) entry which is preliminary data.</text>
</comment>